<reference evidence="2" key="1">
    <citation type="submission" date="2014-12" db="EMBL/GenBank/DDBJ databases">
        <title>Genome Sequence of Valsa Canker Pathogens Uncovers a Specific Adaption of Colonization on Woody Bark.</title>
        <authorList>
            <person name="Yin Z."/>
            <person name="Liu H."/>
            <person name="Gao X."/>
            <person name="Li Z."/>
            <person name="Song N."/>
            <person name="Ke X."/>
            <person name="Dai Q."/>
            <person name="Wu Y."/>
            <person name="Sun Y."/>
            <person name="Xu J.-R."/>
            <person name="Kang Z.K."/>
            <person name="Wang L."/>
            <person name="Huang L."/>
        </authorList>
    </citation>
    <scope>NUCLEOTIDE SEQUENCE [LARGE SCALE GENOMIC DNA]</scope>
    <source>
        <strain evidence="2">03-8</strain>
    </source>
</reference>
<sequence length="511" mass="57487">MNGNSDDESLRGHEQTLRSKRQQVRRLAQNGISISGFKNTSGFSYSFMKSLVDLAVKNGNQGGTSMEEGIAAFLARTMVPYSRIAAFSIQPGDPGEYRVALAEGLRRALGFAPRDIPMEDLLKLLETLVEKVDMDARILDKTLGMLHRLVMDFLRMRQDIPEHGKAAERALQLRASNLKDINYWNCFAASLFQSVTWLNEHADFIDSTTTPPLDWGNNAHIMDCELDDLDKVSDEFRNLWNWKEMYKIFLSNALDVQRPEKHPRSEIPSDDAPNTKKAKKSKLARRAAKNRTLKEEEYAKEQAGTRRNDNHSRVGSHHDPGNVNHATSDDLNAAQSTTTAAPDWPITSVEAPGCQMDRSGYEAEGRTFLNTPPRFLPQAPTHNRHHKGVALAQEGHIGSDQIVGDDDQDGAEDHQRETTSDAETLIGGSAIPQLKQAYGIVSKVLDDEYEQYQINIMAEVKVLQEERRCLKFLRRANKEITRKKLDAFWALVERFNVGEGDRRRGGKGSQS</sequence>
<name>A0A194VSU6_CYTMA</name>
<dbReference type="OrthoDB" id="10631676at2759"/>
<protein>
    <submittedName>
        <fullName evidence="2">Uncharacterized protein</fullName>
    </submittedName>
</protein>
<feature type="compositionally biased region" description="Basic residues" evidence="1">
    <location>
        <begin position="276"/>
        <end position="291"/>
    </location>
</feature>
<feature type="compositionally biased region" description="Basic and acidic residues" evidence="1">
    <location>
        <begin position="8"/>
        <end position="17"/>
    </location>
</feature>
<evidence type="ECO:0000313" key="2">
    <source>
        <dbReference type="EMBL" id="KUI66880.1"/>
    </source>
</evidence>
<feature type="compositionally biased region" description="Polar residues" evidence="1">
    <location>
        <begin position="324"/>
        <end position="340"/>
    </location>
</feature>
<feature type="region of interest" description="Disordered" evidence="1">
    <location>
        <begin position="257"/>
        <end position="355"/>
    </location>
</feature>
<proteinExistence type="predicted"/>
<keyword evidence="3" id="KW-1185">Reference proteome</keyword>
<feature type="compositionally biased region" description="Basic and acidic residues" evidence="1">
    <location>
        <begin position="257"/>
        <end position="267"/>
    </location>
</feature>
<feature type="compositionally biased region" description="Basic and acidic residues" evidence="1">
    <location>
        <begin position="292"/>
        <end position="320"/>
    </location>
</feature>
<evidence type="ECO:0000313" key="3">
    <source>
        <dbReference type="Proteomes" id="UP000078559"/>
    </source>
</evidence>
<accession>A0A194VSU6</accession>
<organism evidence="2 3">
    <name type="scientific">Cytospora mali</name>
    <name type="common">Apple Valsa canker fungus</name>
    <name type="synonym">Valsa mali</name>
    <dbReference type="NCBI Taxonomy" id="578113"/>
    <lineage>
        <taxon>Eukaryota</taxon>
        <taxon>Fungi</taxon>
        <taxon>Dikarya</taxon>
        <taxon>Ascomycota</taxon>
        <taxon>Pezizomycotina</taxon>
        <taxon>Sordariomycetes</taxon>
        <taxon>Sordariomycetidae</taxon>
        <taxon>Diaporthales</taxon>
        <taxon>Cytosporaceae</taxon>
        <taxon>Cytospora</taxon>
    </lineage>
</organism>
<evidence type="ECO:0000256" key="1">
    <source>
        <dbReference type="SAM" id="MobiDB-lite"/>
    </source>
</evidence>
<dbReference type="EMBL" id="CM003099">
    <property type="protein sequence ID" value="KUI66880.1"/>
    <property type="molecule type" value="Genomic_DNA"/>
</dbReference>
<dbReference type="AlphaFoldDB" id="A0A194VSU6"/>
<feature type="region of interest" description="Disordered" evidence="1">
    <location>
        <begin position="1"/>
        <end position="23"/>
    </location>
</feature>
<feature type="region of interest" description="Disordered" evidence="1">
    <location>
        <begin position="399"/>
        <end position="427"/>
    </location>
</feature>
<dbReference type="Proteomes" id="UP000078559">
    <property type="component" value="Chromosome 2"/>
</dbReference>
<gene>
    <name evidence="2" type="ORF">VM1G_02438</name>
</gene>